<dbReference type="SUPFAM" id="SSF52972">
    <property type="entry name" value="ITPase-like"/>
    <property type="match status" value="1"/>
</dbReference>
<comment type="catalytic activity">
    <reaction evidence="4">
        <text>dTTP + H2O = dTMP + diphosphate + H(+)</text>
        <dbReference type="Rhea" id="RHEA:28534"/>
        <dbReference type="ChEBI" id="CHEBI:15377"/>
        <dbReference type="ChEBI" id="CHEBI:15378"/>
        <dbReference type="ChEBI" id="CHEBI:33019"/>
        <dbReference type="ChEBI" id="CHEBI:37568"/>
        <dbReference type="ChEBI" id="CHEBI:63528"/>
        <dbReference type="EC" id="3.6.1.9"/>
    </reaction>
</comment>
<dbReference type="RefSeq" id="WP_258330157.1">
    <property type="nucleotide sequence ID" value="NZ_JAPTGG010000001.1"/>
</dbReference>
<dbReference type="PANTHER" id="PTHR43213">
    <property type="entry name" value="BIFUNCTIONAL DTTP/UTP PYROPHOSPHATASE/METHYLTRANSFERASE PROTEIN-RELATED"/>
    <property type="match status" value="1"/>
</dbReference>
<evidence type="ECO:0000256" key="2">
    <source>
        <dbReference type="ARBA" id="ARBA00022801"/>
    </source>
</evidence>
<evidence type="ECO:0000256" key="3">
    <source>
        <dbReference type="ARBA" id="ARBA00023080"/>
    </source>
</evidence>
<sequence>MSTNIQCILASQSPRRAELLKQIQVDFIVQAADVDESVLPHETPAAYVQRLSIAKAEAVWQQRSEQQLPALPVLGSDTSVVIDQHILGKPANRDEARQMLQLLSGREHQVLSSVSVIYQQQQLSALSTTQVSFRAISPAELERYIASDEPYDKAGGYAIQGFAAVFIQQIQGSYSGVMGLPLQETYQLLQAILTDKSS</sequence>
<keyword evidence="3 4" id="KW-0546">Nucleotide metabolism</keyword>
<protein>
    <recommendedName>
        <fullName evidence="4">dTTP/UTP pyrophosphatase</fullName>
        <shortName evidence="4">dTTPase/UTPase</shortName>
        <ecNumber evidence="4">3.6.1.9</ecNumber>
    </recommendedName>
    <alternativeName>
        <fullName evidence="4">Nucleoside triphosphate pyrophosphatase</fullName>
    </alternativeName>
    <alternativeName>
        <fullName evidence="4">Nucleotide pyrophosphatase</fullName>
        <shortName evidence="4">Nucleotide PPase</shortName>
    </alternativeName>
</protein>
<dbReference type="GO" id="GO:0009117">
    <property type="term" value="P:nucleotide metabolic process"/>
    <property type="evidence" value="ECO:0007669"/>
    <property type="project" value="UniProtKB-KW"/>
</dbReference>
<dbReference type="InterPro" id="IPR029001">
    <property type="entry name" value="ITPase-like_fam"/>
</dbReference>
<evidence type="ECO:0000256" key="1">
    <source>
        <dbReference type="ARBA" id="ARBA00001968"/>
    </source>
</evidence>
<evidence type="ECO:0000313" key="5">
    <source>
        <dbReference type="EMBL" id="MCZ0864012.1"/>
    </source>
</evidence>
<dbReference type="Gene3D" id="3.90.950.10">
    <property type="match status" value="1"/>
</dbReference>
<dbReference type="CDD" id="cd00555">
    <property type="entry name" value="Maf"/>
    <property type="match status" value="1"/>
</dbReference>
<comment type="similarity">
    <text evidence="4">Belongs to the Maf family. YhdE subfamily.</text>
</comment>
<keyword evidence="2 4" id="KW-0378">Hydrolase</keyword>
<keyword evidence="4" id="KW-0963">Cytoplasm</keyword>
<keyword evidence="6" id="KW-1185">Reference proteome</keyword>
<dbReference type="Proteomes" id="UP001069090">
    <property type="component" value="Unassembled WGS sequence"/>
</dbReference>
<reference evidence="5 6" key="1">
    <citation type="submission" date="2022-12" db="EMBL/GenBank/DDBJ databases">
        <title>Dasania phycosphaerae sp. nov., isolated from particulate material of the south coast of Korea.</title>
        <authorList>
            <person name="Jiang Y."/>
        </authorList>
    </citation>
    <scope>NUCLEOTIDE SEQUENCE [LARGE SCALE GENOMIC DNA]</scope>
    <source>
        <strain evidence="5 6">GY-19</strain>
    </source>
</reference>
<feature type="site" description="Important for substrate specificity" evidence="4">
    <location>
        <position position="78"/>
    </location>
</feature>
<dbReference type="Pfam" id="PF02545">
    <property type="entry name" value="Maf"/>
    <property type="match status" value="1"/>
</dbReference>
<dbReference type="EMBL" id="JAPTGG010000001">
    <property type="protein sequence ID" value="MCZ0864012.1"/>
    <property type="molecule type" value="Genomic_DNA"/>
</dbReference>
<dbReference type="InterPro" id="IPR003697">
    <property type="entry name" value="Maf-like"/>
</dbReference>
<organism evidence="5 6">
    <name type="scientific">Dasania phycosphaerae</name>
    <dbReference type="NCBI Taxonomy" id="2950436"/>
    <lineage>
        <taxon>Bacteria</taxon>
        <taxon>Pseudomonadati</taxon>
        <taxon>Pseudomonadota</taxon>
        <taxon>Gammaproteobacteria</taxon>
        <taxon>Cellvibrionales</taxon>
        <taxon>Spongiibacteraceae</taxon>
        <taxon>Dasania</taxon>
    </lineage>
</organism>
<dbReference type="HAMAP" id="MF_00528">
    <property type="entry name" value="Maf"/>
    <property type="match status" value="1"/>
</dbReference>
<proteinExistence type="inferred from homology"/>
<dbReference type="EC" id="3.6.1.9" evidence="4"/>
<dbReference type="NCBIfam" id="TIGR00172">
    <property type="entry name" value="maf"/>
    <property type="match status" value="1"/>
</dbReference>
<comment type="function">
    <text evidence="4">Nucleoside triphosphate pyrophosphatase that hydrolyzes dTTP and UTP. May have a dual role in cell division arrest and in preventing the incorporation of modified nucleotides into cellular nucleic acids.</text>
</comment>
<comment type="caution">
    <text evidence="5">The sequence shown here is derived from an EMBL/GenBank/DDBJ whole genome shotgun (WGS) entry which is preliminary data.</text>
</comment>
<dbReference type="GO" id="GO:0005737">
    <property type="term" value="C:cytoplasm"/>
    <property type="evidence" value="ECO:0007669"/>
    <property type="project" value="UniProtKB-SubCell"/>
</dbReference>
<comment type="catalytic activity">
    <reaction evidence="4">
        <text>UTP + H2O = UMP + diphosphate + H(+)</text>
        <dbReference type="Rhea" id="RHEA:29395"/>
        <dbReference type="ChEBI" id="CHEBI:15377"/>
        <dbReference type="ChEBI" id="CHEBI:15378"/>
        <dbReference type="ChEBI" id="CHEBI:33019"/>
        <dbReference type="ChEBI" id="CHEBI:46398"/>
        <dbReference type="ChEBI" id="CHEBI:57865"/>
        <dbReference type="EC" id="3.6.1.9"/>
    </reaction>
</comment>
<evidence type="ECO:0000256" key="4">
    <source>
        <dbReference type="HAMAP-Rule" id="MF_00528"/>
    </source>
</evidence>
<feature type="site" description="Important for substrate specificity" evidence="4">
    <location>
        <position position="160"/>
    </location>
</feature>
<feature type="site" description="Important for substrate specificity" evidence="4">
    <location>
        <position position="15"/>
    </location>
</feature>
<name>A0A9J6RHU3_9GAMM</name>
<dbReference type="GO" id="GO:0047429">
    <property type="term" value="F:nucleoside triphosphate diphosphatase activity"/>
    <property type="evidence" value="ECO:0007669"/>
    <property type="project" value="UniProtKB-EC"/>
</dbReference>
<gene>
    <name evidence="5" type="ORF">O0V09_02300</name>
</gene>
<comment type="caution">
    <text evidence="4">Lacks conserved residue(s) required for the propagation of feature annotation.</text>
</comment>
<accession>A0A9J6RHU3</accession>
<dbReference type="PANTHER" id="PTHR43213:SF5">
    <property type="entry name" value="BIFUNCTIONAL DTTP_UTP PYROPHOSPHATASE_METHYLTRANSFERASE PROTEIN-RELATED"/>
    <property type="match status" value="1"/>
</dbReference>
<comment type="subcellular location">
    <subcellularLocation>
        <location evidence="4">Cytoplasm</location>
    </subcellularLocation>
</comment>
<dbReference type="AlphaFoldDB" id="A0A9J6RHU3"/>
<comment type="cofactor">
    <cofactor evidence="1 4">
        <name>a divalent metal cation</name>
        <dbReference type="ChEBI" id="CHEBI:60240"/>
    </cofactor>
</comment>
<dbReference type="PIRSF" id="PIRSF006305">
    <property type="entry name" value="Maf"/>
    <property type="match status" value="1"/>
</dbReference>
<feature type="active site" description="Proton acceptor" evidence="4">
    <location>
        <position position="77"/>
    </location>
</feature>
<evidence type="ECO:0000313" key="6">
    <source>
        <dbReference type="Proteomes" id="UP001069090"/>
    </source>
</evidence>